<dbReference type="EC" id="2.7.1.29" evidence="7"/>
<dbReference type="NCBIfam" id="NF011049">
    <property type="entry name" value="PRK14479.1"/>
    <property type="match status" value="1"/>
</dbReference>
<keyword evidence="8" id="KW-1185">Reference proteome</keyword>
<dbReference type="InterPro" id="IPR036117">
    <property type="entry name" value="DhaL_dom_sf"/>
</dbReference>
<dbReference type="PROSITE" id="PS51481">
    <property type="entry name" value="DHAK"/>
    <property type="match status" value="1"/>
</dbReference>
<dbReference type="Pfam" id="PF02733">
    <property type="entry name" value="Dak1"/>
    <property type="match status" value="1"/>
</dbReference>
<dbReference type="InterPro" id="IPR004007">
    <property type="entry name" value="DhaL_dom"/>
</dbReference>
<evidence type="ECO:0000256" key="2">
    <source>
        <dbReference type="ARBA" id="ARBA00022741"/>
    </source>
</evidence>
<dbReference type="SUPFAM" id="SSF101473">
    <property type="entry name" value="DhaL-like"/>
    <property type="match status" value="1"/>
</dbReference>
<evidence type="ECO:0000313" key="8">
    <source>
        <dbReference type="Proteomes" id="UP000580474"/>
    </source>
</evidence>
<dbReference type="SMART" id="SM01120">
    <property type="entry name" value="Dak2"/>
    <property type="match status" value="1"/>
</dbReference>
<evidence type="ECO:0000256" key="4">
    <source>
        <dbReference type="ARBA" id="ARBA00022840"/>
    </source>
</evidence>
<dbReference type="EMBL" id="JACHIV010000001">
    <property type="protein sequence ID" value="MBB5067908.1"/>
    <property type="molecule type" value="Genomic_DNA"/>
</dbReference>
<dbReference type="PANTHER" id="PTHR28629">
    <property type="entry name" value="TRIOKINASE/FMN CYCLASE"/>
    <property type="match status" value="1"/>
</dbReference>
<dbReference type="GO" id="GO:0004371">
    <property type="term" value="F:glycerone kinase activity"/>
    <property type="evidence" value="ECO:0007669"/>
    <property type="project" value="UniProtKB-EC"/>
</dbReference>
<dbReference type="PROSITE" id="PS51480">
    <property type="entry name" value="DHAL"/>
    <property type="match status" value="1"/>
</dbReference>
<comment type="caution">
    <text evidence="7">The sequence shown here is derived from an EMBL/GenBank/DDBJ whole genome shotgun (WGS) entry which is preliminary data.</text>
</comment>
<dbReference type="GO" id="GO:0005829">
    <property type="term" value="C:cytosol"/>
    <property type="evidence" value="ECO:0007669"/>
    <property type="project" value="TreeGrafter"/>
</dbReference>
<organism evidence="7 8">
    <name type="scientific">Saccharopolyspora gloriosae</name>
    <dbReference type="NCBI Taxonomy" id="455344"/>
    <lineage>
        <taxon>Bacteria</taxon>
        <taxon>Bacillati</taxon>
        <taxon>Actinomycetota</taxon>
        <taxon>Actinomycetes</taxon>
        <taxon>Pseudonocardiales</taxon>
        <taxon>Pseudonocardiaceae</taxon>
        <taxon>Saccharopolyspora</taxon>
    </lineage>
</organism>
<proteinExistence type="predicted"/>
<dbReference type="Gene3D" id="3.30.1180.20">
    <property type="entry name" value="Dihydroxyacetone kinase, domain 2"/>
    <property type="match status" value="1"/>
</dbReference>
<sequence length="562" mass="56534">MTRLFNDPASFAEDALAGFCDLHAARVRRVEGGVVRAVPSAQGNVAVVAGGGSGHYPAFHGLVGAGLAEGAVVGDVFTSPSSREVLSVARAAHRGGGVLFAFGNRAGTVENFEAARARLFRDGIDCRAVAVTDDIASAQAPSRRSGAAGNFVVLKMAAAAADQGLVLDEVQRVAVTANERTRTLGVAVDGCTLPGRDGPLFTEPVGKVGLGPGARGEPAASGVGFSTAAELADVVVDGVLAESPAGAGGRVGVVLNGLGRTEHEELFVLWSRIAARLRGAGLEAVEPESGELVTSLDTAGVSLTLVWLDEELERFWRASADAPAYRKRARPRTATVRAVADSAPASLRAYPESLLESRRAATAAASVLGEIHRVIEAHAAEIDRLDAVAADGDHGRSMARGTGAAHAAAMTAVRAGAGVRSTLAGAGDAWAARAGGTSGVLWGTGLRAFAGELSDGEAPSAAELAAGVAAFAESIVRTGGAQQGDKTMVDAIAPFAAEFAGSGSWARAAEAARAAAGETASLQPKVGRARPMAQRSLGTSDPGAMSFALIAETIAAAAGTAG</sequence>
<dbReference type="Gene3D" id="3.40.50.10440">
    <property type="entry name" value="Dihydroxyacetone kinase, domain 1"/>
    <property type="match status" value="1"/>
</dbReference>
<dbReference type="GO" id="GO:0005524">
    <property type="term" value="F:ATP binding"/>
    <property type="evidence" value="ECO:0007669"/>
    <property type="project" value="UniProtKB-KW"/>
</dbReference>
<evidence type="ECO:0000256" key="3">
    <source>
        <dbReference type="ARBA" id="ARBA00022777"/>
    </source>
</evidence>
<feature type="domain" description="DhaL" evidence="5">
    <location>
        <begin position="362"/>
        <end position="556"/>
    </location>
</feature>
<dbReference type="GO" id="GO:0019563">
    <property type="term" value="P:glycerol catabolic process"/>
    <property type="evidence" value="ECO:0007669"/>
    <property type="project" value="TreeGrafter"/>
</dbReference>
<gene>
    <name evidence="7" type="ORF">BJ969_000996</name>
</gene>
<evidence type="ECO:0000313" key="7">
    <source>
        <dbReference type="EMBL" id="MBB5067908.1"/>
    </source>
</evidence>
<dbReference type="SUPFAM" id="SSF82549">
    <property type="entry name" value="DAK1/DegV-like"/>
    <property type="match status" value="1"/>
</dbReference>
<dbReference type="AlphaFoldDB" id="A0A840NCG9"/>
<evidence type="ECO:0000256" key="1">
    <source>
        <dbReference type="ARBA" id="ARBA00022679"/>
    </source>
</evidence>
<dbReference type="PANTHER" id="PTHR28629:SF4">
    <property type="entry name" value="TRIOKINASE_FMN CYCLASE"/>
    <property type="match status" value="1"/>
</dbReference>
<evidence type="ECO:0000259" key="5">
    <source>
        <dbReference type="PROSITE" id="PS51480"/>
    </source>
</evidence>
<dbReference type="InterPro" id="IPR050861">
    <property type="entry name" value="Dihydroxyacetone_Kinase"/>
</dbReference>
<keyword evidence="2" id="KW-0547">Nucleotide-binding</keyword>
<dbReference type="Proteomes" id="UP000580474">
    <property type="component" value="Unassembled WGS sequence"/>
</dbReference>
<dbReference type="RefSeq" id="WP_184477696.1">
    <property type="nucleotide sequence ID" value="NZ_JACHIV010000001.1"/>
</dbReference>
<dbReference type="InterPro" id="IPR004006">
    <property type="entry name" value="DhaK_dom"/>
</dbReference>
<name>A0A840NCG9_9PSEU</name>
<dbReference type="Gene3D" id="1.25.40.340">
    <property type="match status" value="1"/>
</dbReference>
<dbReference type="Pfam" id="PF02734">
    <property type="entry name" value="Dak2"/>
    <property type="match status" value="1"/>
</dbReference>
<feature type="domain" description="DhaK" evidence="6">
    <location>
        <begin position="7"/>
        <end position="325"/>
    </location>
</feature>
<protein>
    <submittedName>
        <fullName evidence="7">Dihydroxyacetone kinase</fullName>
        <ecNumber evidence="7">2.7.1.29</ecNumber>
    </submittedName>
</protein>
<reference evidence="7 8" key="1">
    <citation type="submission" date="2020-08" db="EMBL/GenBank/DDBJ databases">
        <title>Sequencing the genomes of 1000 actinobacteria strains.</title>
        <authorList>
            <person name="Klenk H.-P."/>
        </authorList>
    </citation>
    <scope>NUCLEOTIDE SEQUENCE [LARGE SCALE GENOMIC DNA]</scope>
    <source>
        <strain evidence="7 8">DSM 45582</strain>
    </source>
</reference>
<keyword evidence="1 7" id="KW-0808">Transferase</keyword>
<keyword evidence="4" id="KW-0067">ATP-binding</keyword>
<accession>A0A840NCG9</accession>
<evidence type="ECO:0000259" key="6">
    <source>
        <dbReference type="PROSITE" id="PS51481"/>
    </source>
</evidence>
<keyword evidence="3 7" id="KW-0418">Kinase</keyword>